<sequence length="59" mass="6763">MERRCLKGEVLFGCLETWLLWRLTGGETWCTEVSCASATGMFDPCIVSPIFITYRVEKQ</sequence>
<organism evidence="2 3">
    <name type="scientific">Dibothriocephalus latus</name>
    <name type="common">Fish tapeworm</name>
    <name type="synonym">Diphyllobothrium latum</name>
    <dbReference type="NCBI Taxonomy" id="60516"/>
    <lineage>
        <taxon>Eukaryota</taxon>
        <taxon>Metazoa</taxon>
        <taxon>Spiralia</taxon>
        <taxon>Lophotrochozoa</taxon>
        <taxon>Platyhelminthes</taxon>
        <taxon>Cestoda</taxon>
        <taxon>Eucestoda</taxon>
        <taxon>Diphyllobothriidea</taxon>
        <taxon>Diphyllobothriidae</taxon>
        <taxon>Dibothriocephalus</taxon>
    </lineage>
</organism>
<accession>A0A3P7PHF7</accession>
<dbReference type="AlphaFoldDB" id="A0A3P7PHF7"/>
<protein>
    <submittedName>
        <fullName evidence="2">Uncharacterized protein</fullName>
    </submittedName>
</protein>
<dbReference type="SUPFAM" id="SSF53067">
    <property type="entry name" value="Actin-like ATPase domain"/>
    <property type="match status" value="1"/>
</dbReference>
<gene>
    <name evidence="2" type="ORF">DILT_LOCUS18785</name>
</gene>
<dbReference type="OrthoDB" id="6278781at2759"/>
<keyword evidence="3" id="KW-1185">Reference proteome</keyword>
<evidence type="ECO:0000313" key="3">
    <source>
        <dbReference type="Proteomes" id="UP000281553"/>
    </source>
</evidence>
<dbReference type="EMBL" id="UYRU01104220">
    <property type="protein sequence ID" value="VDN42291.1"/>
    <property type="molecule type" value="Genomic_DNA"/>
</dbReference>
<evidence type="ECO:0000313" key="2">
    <source>
        <dbReference type="EMBL" id="VDN42291.1"/>
    </source>
</evidence>
<keyword evidence="1" id="KW-0732">Signal</keyword>
<feature type="chain" id="PRO_5018309321" evidence="1">
    <location>
        <begin position="27"/>
        <end position="59"/>
    </location>
</feature>
<dbReference type="InterPro" id="IPR043129">
    <property type="entry name" value="ATPase_NBD"/>
</dbReference>
<evidence type="ECO:0000256" key="1">
    <source>
        <dbReference type="SAM" id="SignalP"/>
    </source>
</evidence>
<dbReference type="Proteomes" id="UP000281553">
    <property type="component" value="Unassembled WGS sequence"/>
</dbReference>
<feature type="signal peptide" evidence="1">
    <location>
        <begin position="1"/>
        <end position="26"/>
    </location>
</feature>
<dbReference type="Gene3D" id="3.30.420.40">
    <property type="match status" value="1"/>
</dbReference>
<name>A0A3P7PHF7_DIBLA</name>
<reference evidence="2 3" key="1">
    <citation type="submission" date="2018-11" db="EMBL/GenBank/DDBJ databases">
        <authorList>
            <consortium name="Pathogen Informatics"/>
        </authorList>
    </citation>
    <scope>NUCLEOTIDE SEQUENCE [LARGE SCALE GENOMIC DNA]</scope>
</reference>
<proteinExistence type="predicted"/>